<proteinExistence type="predicted"/>
<dbReference type="InterPro" id="IPR012337">
    <property type="entry name" value="RNaseH-like_sf"/>
</dbReference>
<name>A0A0F9L1S8_9ZZZZ</name>
<organism evidence="1">
    <name type="scientific">marine sediment metagenome</name>
    <dbReference type="NCBI Taxonomy" id="412755"/>
    <lineage>
        <taxon>unclassified sequences</taxon>
        <taxon>metagenomes</taxon>
        <taxon>ecological metagenomes</taxon>
    </lineage>
</organism>
<dbReference type="Gene3D" id="3.40.50.2300">
    <property type="match status" value="1"/>
</dbReference>
<evidence type="ECO:0000313" key="1">
    <source>
        <dbReference type="EMBL" id="KKM81041.1"/>
    </source>
</evidence>
<evidence type="ECO:0008006" key="2">
    <source>
        <dbReference type="Google" id="ProtNLM"/>
    </source>
</evidence>
<sequence>MNSNKSTNIIPYEGNSFNNPIELNVYEIKDKESLNYPEIGFIIKQFRKFDSNRKKIIFHRGKTIYSSDIIDDSSSKIKLNEVYNHSLKDFSSKSEEDRFILKLYIGELVAFNLRKFRENWRISNRGNTVFQALRNENWELIGDAISCEAFEYEPIIFEDGSFSLIIEPKHRLFMNYTLRIEDFQNKLAKASHIIDYCPIECIEKTDPYTLCKLSNPEYLCSKKDIKQVNKKPTNYLITKDGKDYNIKEYSNLDIICPRTDKRQRLGDFLKDIEPIIEVKRFLNDEIKSYGYPLERLRFSFDFRLIEDVDQRRKLNSHLRLTPSKKWNRFLTISDKLKNLIDPLGNKVRDDKFLEFKLRKTLFNQLEDTSFLLHKRKSSFPQSRLRYTGPYDRNGENKRKFERIKFIVISFNDLNENMKKNLKFRLTSTRTNYLSVPNLFHIESELISSIKCDNKAKITNIFKIIKEKKEELTKTEALCIIAIYPVKTSELVDSFKEFCIINDIPCQGLNIYRLSDKLHNHSTMINVFLGLYVKLRGIPWIINTNTIEEKLIIGFHKMFYETDVGYCLSYYNSRGIYINGKAKFIPKSDFIEELQKDLNEINEEIQNCIFLGLGNQNKVKDTILEFLKKKFKDFSYFEIDKSSILNIFELEKNNTSAARNGIYAKIEKDIYYLQTNYFEDWVPATIKITKIFSENIVDDLQEIYNISQYNPHYAGGISTTLPLPLHVLSRNALPDIRNYKLNMEAINTPWFY</sequence>
<protein>
    <recommendedName>
        <fullName evidence="2">Piwi domain-containing protein</fullName>
    </recommendedName>
</protein>
<comment type="caution">
    <text evidence="1">The sequence shown here is derived from an EMBL/GenBank/DDBJ whole genome shotgun (WGS) entry which is preliminary data.</text>
</comment>
<dbReference type="SUPFAM" id="SSF53098">
    <property type="entry name" value="Ribonuclease H-like"/>
    <property type="match status" value="1"/>
</dbReference>
<reference evidence="1" key="1">
    <citation type="journal article" date="2015" name="Nature">
        <title>Complex archaea that bridge the gap between prokaryotes and eukaryotes.</title>
        <authorList>
            <person name="Spang A."/>
            <person name="Saw J.H."/>
            <person name="Jorgensen S.L."/>
            <person name="Zaremba-Niedzwiedzka K."/>
            <person name="Martijn J."/>
            <person name="Lind A.E."/>
            <person name="van Eijk R."/>
            <person name="Schleper C."/>
            <person name="Guy L."/>
            <person name="Ettema T.J."/>
        </authorList>
    </citation>
    <scope>NUCLEOTIDE SEQUENCE</scope>
</reference>
<accession>A0A0F9L1S8</accession>
<dbReference type="EMBL" id="LAZR01008088">
    <property type="protein sequence ID" value="KKM81041.1"/>
    <property type="molecule type" value="Genomic_DNA"/>
</dbReference>
<dbReference type="AlphaFoldDB" id="A0A0F9L1S8"/>
<gene>
    <name evidence="1" type="ORF">LCGC14_1333790</name>
</gene>